<dbReference type="GO" id="GO:0042273">
    <property type="term" value="P:ribosomal large subunit biogenesis"/>
    <property type="evidence" value="ECO:0007669"/>
    <property type="project" value="TreeGrafter"/>
</dbReference>
<dbReference type="EMBL" id="IACT01000734">
    <property type="protein sequence ID" value="LAC20118.1"/>
    <property type="molecule type" value="mRNA"/>
</dbReference>
<protein>
    <submittedName>
        <fullName evidence="7">Zinc finger protein 622-like</fullName>
    </submittedName>
</protein>
<keyword evidence="2 4" id="KW-0863">Zinc-finger</keyword>
<reference evidence="8" key="1">
    <citation type="submission" date="2017-11" db="EMBL/GenBank/DDBJ databases">
        <title>The sensing device of the deep-sea amphipod.</title>
        <authorList>
            <person name="Kobayashi H."/>
            <person name="Nagahama T."/>
            <person name="Arai W."/>
            <person name="Sasagawa Y."/>
            <person name="Umeda M."/>
            <person name="Hayashi T."/>
            <person name="Nikaido I."/>
            <person name="Watanabe H."/>
            <person name="Oguri K."/>
            <person name="Kitazato H."/>
            <person name="Fujioka K."/>
            <person name="Kido Y."/>
            <person name="Takami H."/>
        </authorList>
    </citation>
    <scope>NUCLEOTIDE SEQUENCE</scope>
    <source>
        <tissue evidence="8">Whole body</tissue>
    </source>
</reference>
<dbReference type="PANTHER" id="PTHR13182:SF8">
    <property type="entry name" value="CYTOPLASMIC 60S SUBUNIT BIOGENESIS FACTOR ZNF622"/>
    <property type="match status" value="1"/>
</dbReference>
<feature type="region of interest" description="Disordered" evidence="5">
    <location>
        <begin position="73"/>
        <end position="101"/>
    </location>
</feature>
<evidence type="ECO:0000313" key="7">
    <source>
        <dbReference type="EMBL" id="LAB67072.1"/>
    </source>
</evidence>
<dbReference type="Pfam" id="PF12874">
    <property type="entry name" value="zf-met"/>
    <property type="match status" value="1"/>
</dbReference>
<dbReference type="Gene3D" id="3.30.160.60">
    <property type="entry name" value="Classic Zinc Finger"/>
    <property type="match status" value="2"/>
</dbReference>
<dbReference type="InterPro" id="IPR022755">
    <property type="entry name" value="Znf_C2H2_jaz"/>
</dbReference>
<evidence type="ECO:0000259" key="6">
    <source>
        <dbReference type="PROSITE" id="PS50157"/>
    </source>
</evidence>
<sequence>MNNTAICSHETYETEMNKSTYLQNARNQVNIISCSPCKKNFTSQGSFETHQRSGKHKQNVVRKATEDVRQLQIENEEEETERDNTSVTAAKANADDEESAVPEDAQYCTACKAAFSSEKDFINHAQTEKHEIALKTAELAKERKEELDRQDQTHATINYDDDDEDMEVDEVDSDEWEEEDDAVAIQQEKDNRKPLPLSVCLLCGKKSANLIDNLGHMEREHSFNVPHQDAGDLEKLHNYLGEKVGQRHQCLECSKEFSSLSACRLHMLDKPHLAIRFEGEFDQFFDISKIMSQVHLPYNPAENDIFAFPLPNGTSLTHRDLKRYFNQRLYLQPTSAGIKRLTGSVTAKAITHLGKSSEDKSIQVLRRDNQRRARDINIMHKTKDKKKLDVGTSANKLQTHFRLQVINAG</sequence>
<dbReference type="EMBL" id="IACF01001368">
    <property type="protein sequence ID" value="LAB67072.1"/>
    <property type="molecule type" value="mRNA"/>
</dbReference>
<dbReference type="InterPro" id="IPR040025">
    <property type="entry name" value="Znf622/Rei1/Reh1"/>
</dbReference>
<reference evidence="7" key="2">
    <citation type="journal article" date="2018" name="Biosci. Biotechnol. Biochem.">
        <title>Polysaccharide hydrolase of the hadal zone amphipods Hirondellea gigas.</title>
        <authorList>
            <person name="Kobayashi H."/>
            <person name="Nagahama T."/>
            <person name="Arai W."/>
            <person name="Sasagawa Y."/>
            <person name="Umeda M."/>
            <person name="Hayashi T."/>
            <person name="Nikaido I."/>
            <person name="Watanabe H."/>
            <person name="Oguri K."/>
            <person name="Kitazato H."/>
            <person name="Fujioka K."/>
            <person name="Kido Y."/>
            <person name="Takami H."/>
        </authorList>
    </citation>
    <scope>NUCLEOTIDE SEQUENCE</scope>
    <source>
        <tissue evidence="7">Whole body</tissue>
    </source>
</reference>
<dbReference type="PROSITE" id="PS50157">
    <property type="entry name" value="ZINC_FINGER_C2H2_2"/>
    <property type="match status" value="1"/>
</dbReference>
<proteinExistence type="evidence at transcript level"/>
<dbReference type="InterPro" id="IPR013087">
    <property type="entry name" value="Znf_C2H2_type"/>
</dbReference>
<dbReference type="AlphaFoldDB" id="A0A2P2HZ71"/>
<evidence type="ECO:0000256" key="3">
    <source>
        <dbReference type="ARBA" id="ARBA00022833"/>
    </source>
</evidence>
<keyword evidence="1" id="KW-0479">Metal-binding</keyword>
<evidence type="ECO:0000313" key="8">
    <source>
        <dbReference type="EMBL" id="LAC20118.1"/>
    </source>
</evidence>
<organism evidence="7">
    <name type="scientific">Hirondellea gigas</name>
    <dbReference type="NCBI Taxonomy" id="1518452"/>
    <lineage>
        <taxon>Eukaryota</taxon>
        <taxon>Metazoa</taxon>
        <taxon>Ecdysozoa</taxon>
        <taxon>Arthropoda</taxon>
        <taxon>Crustacea</taxon>
        <taxon>Multicrustacea</taxon>
        <taxon>Malacostraca</taxon>
        <taxon>Eumalacostraca</taxon>
        <taxon>Peracarida</taxon>
        <taxon>Amphipoda</taxon>
        <taxon>Amphilochidea</taxon>
        <taxon>Lysianassida</taxon>
        <taxon>Lysianassidira</taxon>
        <taxon>Lysianassoidea</taxon>
        <taxon>Lysianassidae</taxon>
        <taxon>Hirondellea</taxon>
    </lineage>
</organism>
<dbReference type="GO" id="GO:0030687">
    <property type="term" value="C:preribosome, large subunit precursor"/>
    <property type="evidence" value="ECO:0007669"/>
    <property type="project" value="TreeGrafter"/>
</dbReference>
<dbReference type="InterPro" id="IPR036236">
    <property type="entry name" value="Znf_C2H2_sf"/>
</dbReference>
<keyword evidence="3" id="KW-0862">Zinc</keyword>
<evidence type="ECO:0000256" key="1">
    <source>
        <dbReference type="ARBA" id="ARBA00022723"/>
    </source>
</evidence>
<dbReference type="PANTHER" id="PTHR13182">
    <property type="entry name" value="ZINC FINGER PROTEIN 622"/>
    <property type="match status" value="1"/>
</dbReference>
<evidence type="ECO:0000256" key="4">
    <source>
        <dbReference type="PROSITE-ProRule" id="PRU00042"/>
    </source>
</evidence>
<evidence type="ECO:0000256" key="5">
    <source>
        <dbReference type="SAM" id="MobiDB-lite"/>
    </source>
</evidence>
<evidence type="ECO:0000256" key="2">
    <source>
        <dbReference type="ARBA" id="ARBA00022771"/>
    </source>
</evidence>
<accession>A0A2P2HZ71</accession>
<dbReference type="SMART" id="SM00355">
    <property type="entry name" value="ZnF_C2H2"/>
    <property type="match status" value="4"/>
</dbReference>
<dbReference type="GO" id="GO:0008270">
    <property type="term" value="F:zinc ion binding"/>
    <property type="evidence" value="ECO:0007669"/>
    <property type="project" value="UniProtKB-KW"/>
</dbReference>
<dbReference type="PROSITE" id="PS00028">
    <property type="entry name" value="ZINC_FINGER_C2H2_1"/>
    <property type="match status" value="3"/>
</dbReference>
<dbReference type="InterPro" id="IPR041661">
    <property type="entry name" value="ZN622/Rei1/Reh1_Znf-C2H2"/>
</dbReference>
<feature type="domain" description="C2H2-type" evidence="6">
    <location>
        <begin position="32"/>
        <end position="56"/>
    </location>
</feature>
<dbReference type="Pfam" id="PF12171">
    <property type="entry name" value="zf-C2H2_jaz"/>
    <property type="match status" value="1"/>
</dbReference>
<dbReference type="SUPFAM" id="SSF57667">
    <property type="entry name" value="beta-beta-alpha zinc fingers"/>
    <property type="match status" value="2"/>
</dbReference>
<dbReference type="Pfam" id="PF12756">
    <property type="entry name" value="zf-C2H2_2"/>
    <property type="match status" value="1"/>
</dbReference>
<name>A0A2P2HZ71_9CRUS</name>